<keyword evidence="2" id="KW-1185">Reference proteome</keyword>
<sequence>MNISEQPPLETRQEAFRELVERQDKGTPVLQSRSEIENQFSLSSEQVLAIEREGLSNSWPPLG</sequence>
<dbReference type="RefSeq" id="WP_083731692.1">
    <property type="nucleotide sequence ID" value="NZ_CP017641.1"/>
</dbReference>
<proteinExistence type="predicted"/>
<dbReference type="KEGG" id="fmr:Fuma_00020"/>
<reference evidence="1 2" key="1">
    <citation type="journal article" date="2016" name="Front. Microbiol.">
        <title>Fuerstia marisgermanicae gen. nov., sp. nov., an Unusual Member of the Phylum Planctomycetes from the German Wadden Sea.</title>
        <authorList>
            <person name="Kohn T."/>
            <person name="Heuer A."/>
            <person name="Jogler M."/>
            <person name="Vollmers J."/>
            <person name="Boedeker C."/>
            <person name="Bunk B."/>
            <person name="Rast P."/>
            <person name="Borchert D."/>
            <person name="Glockner I."/>
            <person name="Freese H.M."/>
            <person name="Klenk H.P."/>
            <person name="Overmann J."/>
            <person name="Kaster A.K."/>
            <person name="Rohde M."/>
            <person name="Wiegand S."/>
            <person name="Jogler C."/>
        </authorList>
    </citation>
    <scope>NUCLEOTIDE SEQUENCE [LARGE SCALE GENOMIC DNA]</scope>
    <source>
        <strain evidence="1 2">NH11</strain>
    </source>
</reference>
<name>A0A1P8W8R1_9PLAN</name>
<gene>
    <name evidence="1" type="ORF">Fuma_00020</name>
</gene>
<protein>
    <submittedName>
        <fullName evidence="1">Uncharacterized protein</fullName>
    </submittedName>
</protein>
<dbReference type="Proteomes" id="UP000187735">
    <property type="component" value="Chromosome"/>
</dbReference>
<evidence type="ECO:0000313" key="1">
    <source>
        <dbReference type="EMBL" id="APZ90447.1"/>
    </source>
</evidence>
<evidence type="ECO:0000313" key="2">
    <source>
        <dbReference type="Proteomes" id="UP000187735"/>
    </source>
</evidence>
<dbReference type="AlphaFoldDB" id="A0A1P8W8R1"/>
<dbReference type="EMBL" id="CP017641">
    <property type="protein sequence ID" value="APZ90447.1"/>
    <property type="molecule type" value="Genomic_DNA"/>
</dbReference>
<organism evidence="1 2">
    <name type="scientific">Fuerstiella marisgermanici</name>
    <dbReference type="NCBI Taxonomy" id="1891926"/>
    <lineage>
        <taxon>Bacteria</taxon>
        <taxon>Pseudomonadati</taxon>
        <taxon>Planctomycetota</taxon>
        <taxon>Planctomycetia</taxon>
        <taxon>Planctomycetales</taxon>
        <taxon>Planctomycetaceae</taxon>
        <taxon>Fuerstiella</taxon>
    </lineage>
</organism>
<accession>A0A1P8W8R1</accession>
<dbReference type="OrthoDB" id="290703at2"/>